<feature type="domain" description="PPE" evidence="2">
    <location>
        <begin position="3"/>
        <end position="164"/>
    </location>
</feature>
<sequence>MLDFGLLPPEVTSTRLYAGPGSGSLTSAAAAWAAVAAELESFAHGYSATVAGLLGEAWAGTSSEAMAAAATPFVQWATETAARAGRVSGQAQAAAGAFEAAHAAITPPAVVSANRTRLTQLIATNALGQNTAHIAATEAAYDTMWVHNSQTMTGYASSASAATQLSAFHEPPQTTNPGGAAGEALAAASGAHTQTLSQLLATVPQLLSGSASNSSLSSALAATQQSALSTIGNINTADGPVGFWMAVARTVGNLGTFGIAGYRLAADGALYAPLSGLTGSAGGVTFGLTSTGMTSAGLAGAVEPTAAVNRGVLAHVGTAGSIGPMTVPPAWADLAPAGAATEDPVWLADADAAWDADDDAAEMGGVPSAGVGPMAGMAGAATAGMTARPIVSSMLRVAPKRFTMPRHSAGG</sequence>
<keyword evidence="5" id="KW-1185">Reference proteome</keyword>
<evidence type="ECO:0000313" key="5">
    <source>
        <dbReference type="Proteomes" id="UP001519535"/>
    </source>
</evidence>
<feature type="domain" description="PPE family C-terminal" evidence="3">
    <location>
        <begin position="314"/>
        <end position="406"/>
    </location>
</feature>
<comment type="similarity">
    <text evidence="1">Belongs to the mycobacterial PPE family.</text>
</comment>
<evidence type="ECO:0000313" key="4">
    <source>
        <dbReference type="EMBL" id="MBS9532429.1"/>
    </source>
</evidence>
<dbReference type="Pfam" id="PF12484">
    <property type="entry name" value="PPE-SVP"/>
    <property type="match status" value="1"/>
</dbReference>
<dbReference type="InterPro" id="IPR022171">
    <property type="entry name" value="PPE_C"/>
</dbReference>
<dbReference type="Proteomes" id="UP001519535">
    <property type="component" value="Unassembled WGS sequence"/>
</dbReference>
<evidence type="ECO:0000256" key="1">
    <source>
        <dbReference type="ARBA" id="ARBA00010652"/>
    </source>
</evidence>
<evidence type="ECO:0000259" key="3">
    <source>
        <dbReference type="Pfam" id="PF12484"/>
    </source>
</evidence>
<organism evidence="4 5">
    <name type="scientific">Mycolicibacter acidiphilus</name>
    <dbReference type="NCBI Taxonomy" id="2835306"/>
    <lineage>
        <taxon>Bacteria</taxon>
        <taxon>Bacillati</taxon>
        <taxon>Actinomycetota</taxon>
        <taxon>Actinomycetes</taxon>
        <taxon>Mycobacteriales</taxon>
        <taxon>Mycobacteriaceae</taxon>
        <taxon>Mycolicibacter</taxon>
    </lineage>
</organism>
<gene>
    <name evidence="4" type="ORF">KIH27_02380</name>
</gene>
<dbReference type="EMBL" id="JAHCLR010000003">
    <property type="protein sequence ID" value="MBS9532429.1"/>
    <property type="molecule type" value="Genomic_DNA"/>
</dbReference>
<protein>
    <submittedName>
        <fullName evidence="4">PPE family protein</fullName>
    </submittedName>
</protein>
<name>A0ABS5RHK0_9MYCO</name>
<dbReference type="PANTHER" id="PTHR46766">
    <property type="entry name" value="GLUTAMINE-RICH PROTEIN 2"/>
    <property type="match status" value="1"/>
</dbReference>
<proteinExistence type="inferred from homology"/>
<dbReference type="SUPFAM" id="SSF140459">
    <property type="entry name" value="PE/PPE dimer-like"/>
    <property type="match status" value="1"/>
</dbReference>
<dbReference type="InterPro" id="IPR000030">
    <property type="entry name" value="PPE_dom"/>
</dbReference>
<dbReference type="Gene3D" id="1.20.1260.20">
    <property type="entry name" value="PPE superfamily"/>
    <property type="match status" value="1"/>
</dbReference>
<reference evidence="4 5" key="1">
    <citation type="submission" date="2021-05" db="EMBL/GenBank/DDBJ databases">
        <title>Mycobacterium acidophilum sp. nov., an extremely acid-tolerant member of the genus Mycobacterium.</title>
        <authorList>
            <person name="Xia J."/>
        </authorList>
    </citation>
    <scope>NUCLEOTIDE SEQUENCE [LARGE SCALE GENOMIC DNA]</scope>
    <source>
        <strain evidence="4 5">M1</strain>
    </source>
</reference>
<dbReference type="PANTHER" id="PTHR46766:SF1">
    <property type="entry name" value="GLUTAMINE-RICH PROTEIN 2"/>
    <property type="match status" value="1"/>
</dbReference>
<evidence type="ECO:0000259" key="2">
    <source>
        <dbReference type="Pfam" id="PF00823"/>
    </source>
</evidence>
<dbReference type="RefSeq" id="WP_214091312.1">
    <property type="nucleotide sequence ID" value="NZ_JAHCLR010000003.1"/>
</dbReference>
<dbReference type="Pfam" id="PF00823">
    <property type="entry name" value="PPE"/>
    <property type="match status" value="1"/>
</dbReference>
<dbReference type="InterPro" id="IPR038332">
    <property type="entry name" value="PPE_sf"/>
</dbReference>
<accession>A0ABS5RHK0</accession>
<comment type="caution">
    <text evidence="4">The sequence shown here is derived from an EMBL/GenBank/DDBJ whole genome shotgun (WGS) entry which is preliminary data.</text>
</comment>